<feature type="transmembrane region" description="Helical" evidence="7">
    <location>
        <begin position="7"/>
        <end position="30"/>
    </location>
</feature>
<evidence type="ECO:0000256" key="3">
    <source>
        <dbReference type="ARBA" id="ARBA00022475"/>
    </source>
</evidence>
<evidence type="ECO:0000256" key="5">
    <source>
        <dbReference type="ARBA" id="ARBA00022989"/>
    </source>
</evidence>
<feature type="domain" description="ABC transmembrane type-1" evidence="8">
    <location>
        <begin position="61"/>
        <end position="273"/>
    </location>
</feature>
<evidence type="ECO:0000256" key="7">
    <source>
        <dbReference type="RuleBase" id="RU363032"/>
    </source>
</evidence>
<evidence type="ECO:0000259" key="8">
    <source>
        <dbReference type="PROSITE" id="PS50928"/>
    </source>
</evidence>
<evidence type="ECO:0000256" key="6">
    <source>
        <dbReference type="ARBA" id="ARBA00023136"/>
    </source>
</evidence>
<keyword evidence="10" id="KW-1185">Reference proteome</keyword>
<dbReference type="EMBL" id="BMMZ01000009">
    <property type="protein sequence ID" value="GGL72785.1"/>
    <property type="molecule type" value="Genomic_DNA"/>
</dbReference>
<dbReference type="CDD" id="cd06261">
    <property type="entry name" value="TM_PBP2"/>
    <property type="match status" value="1"/>
</dbReference>
<name>A0A917W7L2_9ACTN</name>
<evidence type="ECO:0000313" key="10">
    <source>
        <dbReference type="Proteomes" id="UP000613840"/>
    </source>
</evidence>
<keyword evidence="3" id="KW-1003">Cell membrane</keyword>
<sequence>MTAYLFILPMIVGVAAFVIYPLISSAYHAFTQWDGLSPATWDGLANFRYMLFEDPTFWPSLRATAYFVLLSVPSSIVFGLALAVLLNRMIVGVKIFRTIFYLPVVLPSIAVLTLWKYIYDPLYGLANQLLTALNLPTSQWLQSDRMAMPSIVIIGVWGVGGSMIIFLAGLQNVPTEVYEAARTDGAGPVRMFFSITLPLITPIMLLQVVLGLVLAFQAFNQVAVLTNGGPGTSTMLFMYKIYTDAFGSYPNLGLATAEALVLFVIIMIITGVTLKTSSMWVFEETK</sequence>
<feature type="transmembrane region" description="Helical" evidence="7">
    <location>
        <begin position="146"/>
        <end position="170"/>
    </location>
</feature>
<dbReference type="InterPro" id="IPR051393">
    <property type="entry name" value="ABC_transporter_permease"/>
</dbReference>
<keyword evidence="4 7" id="KW-0812">Transmembrane</keyword>
<comment type="similarity">
    <text evidence="7">Belongs to the binding-protein-dependent transport system permease family.</text>
</comment>
<protein>
    <submittedName>
        <fullName evidence="9">Spermidine/putrescine ABC transporter permease</fullName>
    </submittedName>
</protein>
<feature type="transmembrane region" description="Helical" evidence="7">
    <location>
        <begin position="191"/>
        <end position="216"/>
    </location>
</feature>
<dbReference type="Pfam" id="PF00528">
    <property type="entry name" value="BPD_transp_1"/>
    <property type="match status" value="1"/>
</dbReference>
<dbReference type="GO" id="GO:0055085">
    <property type="term" value="P:transmembrane transport"/>
    <property type="evidence" value="ECO:0007669"/>
    <property type="project" value="InterPro"/>
</dbReference>
<dbReference type="InterPro" id="IPR035906">
    <property type="entry name" value="MetI-like_sf"/>
</dbReference>
<dbReference type="Gene3D" id="1.10.3720.10">
    <property type="entry name" value="MetI-like"/>
    <property type="match status" value="1"/>
</dbReference>
<dbReference type="PANTHER" id="PTHR30193:SF1">
    <property type="entry name" value="ABC TRANSPORTER PERMEASE PROTEIN YESP-RELATED"/>
    <property type="match status" value="1"/>
</dbReference>
<comment type="subcellular location">
    <subcellularLocation>
        <location evidence="1 7">Cell membrane</location>
        <topology evidence="1 7">Multi-pass membrane protein</topology>
    </subcellularLocation>
</comment>
<dbReference type="PROSITE" id="PS50928">
    <property type="entry name" value="ABC_TM1"/>
    <property type="match status" value="1"/>
</dbReference>
<reference evidence="9" key="1">
    <citation type="journal article" date="2014" name="Int. J. Syst. Evol. Microbiol.">
        <title>Complete genome sequence of Corynebacterium casei LMG S-19264T (=DSM 44701T), isolated from a smear-ripened cheese.</title>
        <authorList>
            <consortium name="US DOE Joint Genome Institute (JGI-PGF)"/>
            <person name="Walter F."/>
            <person name="Albersmeier A."/>
            <person name="Kalinowski J."/>
            <person name="Ruckert C."/>
        </authorList>
    </citation>
    <scope>NUCLEOTIDE SEQUENCE</scope>
    <source>
        <strain evidence="9">CGMCC 4.7306</strain>
    </source>
</reference>
<gene>
    <name evidence="9" type="ORF">GCM10011575_33810</name>
</gene>
<feature type="transmembrane region" description="Helical" evidence="7">
    <location>
        <begin position="98"/>
        <end position="118"/>
    </location>
</feature>
<keyword evidence="5 7" id="KW-1133">Transmembrane helix</keyword>
<comment type="caution">
    <text evidence="9">The sequence shown here is derived from an EMBL/GenBank/DDBJ whole genome shotgun (WGS) entry which is preliminary data.</text>
</comment>
<keyword evidence="6 7" id="KW-0472">Membrane</keyword>
<dbReference type="GO" id="GO:0005886">
    <property type="term" value="C:plasma membrane"/>
    <property type="evidence" value="ECO:0007669"/>
    <property type="project" value="UniProtKB-SubCell"/>
</dbReference>
<feature type="transmembrane region" description="Helical" evidence="7">
    <location>
        <begin position="65"/>
        <end position="86"/>
    </location>
</feature>
<reference evidence="9" key="2">
    <citation type="submission" date="2020-09" db="EMBL/GenBank/DDBJ databases">
        <authorList>
            <person name="Sun Q."/>
            <person name="Zhou Y."/>
        </authorList>
    </citation>
    <scope>NUCLEOTIDE SEQUENCE</scope>
    <source>
        <strain evidence="9">CGMCC 4.7306</strain>
    </source>
</reference>
<dbReference type="InterPro" id="IPR000515">
    <property type="entry name" value="MetI-like"/>
</dbReference>
<evidence type="ECO:0000256" key="4">
    <source>
        <dbReference type="ARBA" id="ARBA00022692"/>
    </source>
</evidence>
<dbReference type="PANTHER" id="PTHR30193">
    <property type="entry name" value="ABC TRANSPORTER PERMEASE PROTEIN"/>
    <property type="match status" value="1"/>
</dbReference>
<organism evidence="9 10">
    <name type="scientific">Microlunatus endophyticus</name>
    <dbReference type="NCBI Taxonomy" id="1716077"/>
    <lineage>
        <taxon>Bacteria</taxon>
        <taxon>Bacillati</taxon>
        <taxon>Actinomycetota</taxon>
        <taxon>Actinomycetes</taxon>
        <taxon>Propionibacteriales</taxon>
        <taxon>Propionibacteriaceae</taxon>
        <taxon>Microlunatus</taxon>
    </lineage>
</organism>
<keyword evidence="2 7" id="KW-0813">Transport</keyword>
<evidence type="ECO:0000256" key="2">
    <source>
        <dbReference type="ARBA" id="ARBA00022448"/>
    </source>
</evidence>
<dbReference type="Proteomes" id="UP000613840">
    <property type="component" value="Unassembled WGS sequence"/>
</dbReference>
<evidence type="ECO:0000313" key="9">
    <source>
        <dbReference type="EMBL" id="GGL72785.1"/>
    </source>
</evidence>
<dbReference type="SUPFAM" id="SSF160964">
    <property type="entry name" value="MalF N-terminal region-like"/>
    <property type="match status" value="1"/>
</dbReference>
<evidence type="ECO:0000256" key="1">
    <source>
        <dbReference type="ARBA" id="ARBA00004651"/>
    </source>
</evidence>
<dbReference type="AlphaFoldDB" id="A0A917W7L2"/>
<dbReference type="SUPFAM" id="SSF161098">
    <property type="entry name" value="MetI-like"/>
    <property type="match status" value="1"/>
</dbReference>
<feature type="transmembrane region" description="Helical" evidence="7">
    <location>
        <begin position="254"/>
        <end position="274"/>
    </location>
</feature>
<accession>A0A917W7L2</accession>
<proteinExistence type="inferred from homology"/>